<evidence type="ECO:0000313" key="3">
    <source>
        <dbReference type="Proteomes" id="UP000812270"/>
    </source>
</evidence>
<accession>A0A9E2S9S0</accession>
<keyword evidence="1" id="KW-0812">Transmembrane</keyword>
<evidence type="ECO:0000256" key="1">
    <source>
        <dbReference type="SAM" id="Phobius"/>
    </source>
</evidence>
<comment type="caution">
    <text evidence="2">The sequence shown here is derived from an EMBL/GenBank/DDBJ whole genome shotgun (WGS) entry which is preliminary data.</text>
</comment>
<feature type="transmembrane region" description="Helical" evidence="1">
    <location>
        <begin position="34"/>
        <end position="53"/>
    </location>
</feature>
<dbReference type="AlphaFoldDB" id="A0A9E2S9S0"/>
<dbReference type="Proteomes" id="UP000812270">
    <property type="component" value="Unassembled WGS sequence"/>
</dbReference>
<reference evidence="2" key="1">
    <citation type="submission" date="2021-06" db="EMBL/GenBank/DDBJ databases">
        <authorList>
            <person name="Huq M.A."/>
        </authorList>
    </citation>
    <scope>NUCLEOTIDE SEQUENCE</scope>
    <source>
        <strain evidence="2">MAH-26</strain>
    </source>
</reference>
<organism evidence="2 3">
    <name type="scientific">Pinibacter aurantiacus</name>
    <dbReference type="NCBI Taxonomy" id="2851599"/>
    <lineage>
        <taxon>Bacteria</taxon>
        <taxon>Pseudomonadati</taxon>
        <taxon>Bacteroidota</taxon>
        <taxon>Chitinophagia</taxon>
        <taxon>Chitinophagales</taxon>
        <taxon>Chitinophagaceae</taxon>
        <taxon>Pinibacter</taxon>
    </lineage>
</organism>
<feature type="transmembrane region" description="Helical" evidence="1">
    <location>
        <begin position="74"/>
        <end position="91"/>
    </location>
</feature>
<keyword evidence="1" id="KW-1133">Transmembrane helix</keyword>
<protein>
    <submittedName>
        <fullName evidence="2">Uncharacterized protein</fullName>
    </submittedName>
</protein>
<name>A0A9E2S9S0_9BACT</name>
<evidence type="ECO:0000313" key="2">
    <source>
        <dbReference type="EMBL" id="MBV4355960.1"/>
    </source>
</evidence>
<proteinExistence type="predicted"/>
<gene>
    <name evidence="2" type="ORF">KTO63_02290</name>
</gene>
<keyword evidence="3" id="KW-1185">Reference proteome</keyword>
<dbReference type="EMBL" id="JAHSPG010000001">
    <property type="protein sequence ID" value="MBV4355960.1"/>
    <property type="molecule type" value="Genomic_DNA"/>
</dbReference>
<keyword evidence="1" id="KW-0472">Membrane</keyword>
<sequence>MKMKTFSVVTSVSMILTLTAAVLSIVGIAITGVYPGIFVLSLVSLIPIASKFFSKRIISKPNNFQKKYLTTFTIINLLLILVVLWMTFVIVHDRVLQDCC</sequence>